<dbReference type="CDD" id="cd06993">
    <property type="entry name" value="cupin_CENP-C_C"/>
    <property type="match status" value="1"/>
</dbReference>
<comment type="function">
    <text evidence="5">Component of the kinetochore, a multiprotein complex that assembles on centromeric DNA and attaches chromosomes to spindle microtubules, mediating chromosome segregation and sister chromatid segregation during meiosis and mitosis. Component of the inner kinetochore constitutive centromere-associated network (CCAN), which serves as a structural platform for outer kinetochore assembly.</text>
</comment>
<dbReference type="Pfam" id="PF15624">
    <property type="entry name" value="Mif2_N"/>
    <property type="match status" value="1"/>
</dbReference>
<dbReference type="GO" id="GO:0051455">
    <property type="term" value="P:spindle attachment to meiosis I kinetochore"/>
    <property type="evidence" value="ECO:0007669"/>
    <property type="project" value="TreeGrafter"/>
</dbReference>
<dbReference type="Gene3D" id="2.60.120.10">
    <property type="entry name" value="Jelly Rolls"/>
    <property type="match status" value="1"/>
</dbReference>
<accession>A0A9P5D4J2</accession>
<evidence type="ECO:0000256" key="5">
    <source>
        <dbReference type="ARBA" id="ARBA00057947"/>
    </source>
</evidence>
<dbReference type="InterPro" id="IPR025974">
    <property type="entry name" value="Mif2/CENP-C_cupin"/>
</dbReference>
<dbReference type="GO" id="GO:0051382">
    <property type="term" value="P:kinetochore assembly"/>
    <property type="evidence" value="ECO:0007669"/>
    <property type="project" value="InterPro"/>
</dbReference>
<dbReference type="InterPro" id="IPR028929">
    <property type="entry name" value="Mif2_N"/>
</dbReference>
<dbReference type="PANTHER" id="PTHR16684:SF11">
    <property type="entry name" value="CENTROMERE PROTEIN C"/>
    <property type="match status" value="1"/>
</dbReference>
<dbReference type="Proteomes" id="UP000749293">
    <property type="component" value="Unassembled WGS sequence"/>
</dbReference>
<evidence type="ECO:0000313" key="10">
    <source>
        <dbReference type="EMBL" id="KAF4123601.1"/>
    </source>
</evidence>
<evidence type="ECO:0000256" key="2">
    <source>
        <dbReference type="ARBA" id="ARBA00010291"/>
    </source>
</evidence>
<feature type="domain" description="Mif2/CENP-C cupin" evidence="8">
    <location>
        <begin position="569"/>
        <end position="653"/>
    </location>
</feature>
<dbReference type="GO" id="GO:0019237">
    <property type="term" value="F:centromeric DNA binding"/>
    <property type="evidence" value="ECO:0007669"/>
    <property type="project" value="InterPro"/>
</dbReference>
<evidence type="ECO:0000256" key="6">
    <source>
        <dbReference type="ARBA" id="ARBA00075033"/>
    </source>
</evidence>
<feature type="compositionally biased region" description="Acidic residues" evidence="7">
    <location>
        <begin position="55"/>
        <end position="78"/>
    </location>
</feature>
<evidence type="ECO:0000313" key="11">
    <source>
        <dbReference type="Proteomes" id="UP000749293"/>
    </source>
</evidence>
<dbReference type="GO" id="GO:0000776">
    <property type="term" value="C:kinetochore"/>
    <property type="evidence" value="ECO:0007669"/>
    <property type="project" value="InterPro"/>
</dbReference>
<dbReference type="EMBL" id="JAANYQ010000006">
    <property type="protein sequence ID" value="KAF4123601.1"/>
    <property type="molecule type" value="Genomic_DNA"/>
</dbReference>
<evidence type="ECO:0000256" key="7">
    <source>
        <dbReference type="SAM" id="MobiDB-lite"/>
    </source>
</evidence>
<dbReference type="GO" id="GO:0051315">
    <property type="term" value="P:attachment of mitotic spindle microtubules to kinetochore"/>
    <property type="evidence" value="ECO:0007669"/>
    <property type="project" value="TreeGrafter"/>
</dbReference>
<dbReference type="Pfam" id="PF11699">
    <property type="entry name" value="CENP-C_C"/>
    <property type="match status" value="1"/>
</dbReference>
<feature type="compositionally biased region" description="Basic and acidic residues" evidence="7">
    <location>
        <begin position="135"/>
        <end position="148"/>
    </location>
</feature>
<comment type="caution">
    <text evidence="10">The sequence shown here is derived from an EMBL/GenBank/DDBJ whole genome shotgun (WGS) entry which is preliminary data.</text>
</comment>
<evidence type="ECO:0000256" key="4">
    <source>
        <dbReference type="ARBA" id="ARBA00023242"/>
    </source>
</evidence>
<gene>
    <name evidence="10" type="ORF">GMORB2_6302</name>
</gene>
<name>A0A9P5D4J2_9HYPO</name>
<feature type="region of interest" description="Disordered" evidence="7">
    <location>
        <begin position="463"/>
        <end position="521"/>
    </location>
</feature>
<evidence type="ECO:0000259" key="9">
    <source>
        <dbReference type="Pfam" id="PF15624"/>
    </source>
</evidence>
<keyword evidence="11" id="KW-1185">Reference proteome</keyword>
<dbReference type="InterPro" id="IPR028386">
    <property type="entry name" value="CENP-C/Mif2/cnp3"/>
</dbReference>
<dbReference type="PANTHER" id="PTHR16684">
    <property type="entry name" value="CENTROMERE PROTEIN C"/>
    <property type="match status" value="1"/>
</dbReference>
<protein>
    <recommendedName>
        <fullName evidence="6">CENP-C homolog</fullName>
    </recommendedName>
</protein>
<dbReference type="RefSeq" id="XP_035322253.1">
    <property type="nucleotide sequence ID" value="XM_035468272.1"/>
</dbReference>
<reference evidence="10" key="1">
    <citation type="submission" date="2020-03" db="EMBL/GenBank/DDBJ databases">
        <title>Site-based positive gene gene selection in Geosmithia morbida across the United States reveals a broad range of putative effectors and factors for local host and environmental adapation.</title>
        <authorList>
            <person name="Onufrak A."/>
            <person name="Murdoch R.W."/>
            <person name="Gazis R."/>
            <person name="Huff M."/>
            <person name="Staton M."/>
            <person name="Klingeman W."/>
            <person name="Hadziabdic D."/>
        </authorList>
    </citation>
    <scope>NUCLEOTIDE SEQUENCE</scope>
    <source>
        <strain evidence="10">1262</strain>
    </source>
</reference>
<proteinExistence type="inferred from homology"/>
<sequence length="675" mass="74941">MASRSGRRGEAAEPQALHQLGVQGRKTGVSLAKTDKIDDQGFQPLDSIFSSPQQQDDESEDEDEDEDEEGDEEGDEHDDNNSGSEEMEIASSAGPGPQTVLRGQRNFQYLPRSRSPVKTSLQSPARHSPLLDRISPTREDRVSRKLDFNGRMSGRGVSNGTNGVTPVGEEPDEPESEPVGEEEEPQPVPYDDDDEPPMPTDDQNDYPAFDDPPPPMDDNVDYGPQIIGAPEYDDDYVAEQEEVPPSPEPVKRSQPLQKGKQPVPTAANDAAVSRKRPPPREPSVAPEPTPQAKRQRASKEPQPRETSRAPSQAPSHAPLRAGSHAPSRGASHAPSLPIPSSAKKLSVQAPEPPKRRGRGRPPGRKPKPPVRRPEEEEDDDEGAGEASFMALQKGPPMPKRRGLVSMRRGQDTILQTRSGRNSYRPLNWWAGEQVITEDEERRDMFTSDRGFVLGSMKEIVRITDEDEKEEEQRRRAKRRGRGRPPKAKKTGGSSRRTAESESDDDGKQAEEPPEEWETNEGTVMGEVIAWEPEYETHPPGDDDHVHISEEQIAMSASAAQTREIRDATFRFAKTLTMPFMGAGVVDLPPGSEKRPKNSRKMHMVFFVHYGKVAVTVNEGQFRISAGGQWFVPRGNYYSITNDYQTPARIFFAQACEVLAEQYDTTQQSMMLPTES</sequence>
<dbReference type="SUPFAM" id="SSF51182">
    <property type="entry name" value="RmlC-like cupins"/>
    <property type="match status" value="1"/>
</dbReference>
<feature type="compositionally biased region" description="Polar residues" evidence="7">
    <location>
        <begin position="412"/>
        <end position="421"/>
    </location>
</feature>
<dbReference type="GO" id="GO:0005634">
    <property type="term" value="C:nucleus"/>
    <property type="evidence" value="ECO:0007669"/>
    <property type="project" value="UniProtKB-SubCell"/>
</dbReference>
<feature type="compositionally biased region" description="Acidic residues" evidence="7">
    <location>
        <begin position="169"/>
        <end position="196"/>
    </location>
</feature>
<feature type="compositionally biased region" description="Basic residues" evidence="7">
    <location>
        <begin position="355"/>
        <end position="370"/>
    </location>
</feature>
<dbReference type="GeneID" id="55972527"/>
<feature type="domain" description="Mif2 N-terminal" evidence="9">
    <location>
        <begin position="18"/>
        <end position="148"/>
    </location>
</feature>
<evidence type="ECO:0000259" key="8">
    <source>
        <dbReference type="Pfam" id="PF11699"/>
    </source>
</evidence>
<feature type="compositionally biased region" description="Basic residues" evidence="7">
    <location>
        <begin position="474"/>
        <end position="489"/>
    </location>
</feature>
<dbReference type="InterPro" id="IPR011051">
    <property type="entry name" value="RmlC_Cupin_sf"/>
</dbReference>
<organism evidence="10 11">
    <name type="scientific">Geosmithia morbida</name>
    <dbReference type="NCBI Taxonomy" id="1094350"/>
    <lineage>
        <taxon>Eukaryota</taxon>
        <taxon>Fungi</taxon>
        <taxon>Dikarya</taxon>
        <taxon>Ascomycota</taxon>
        <taxon>Pezizomycotina</taxon>
        <taxon>Sordariomycetes</taxon>
        <taxon>Hypocreomycetidae</taxon>
        <taxon>Hypocreales</taxon>
        <taxon>Bionectriaceae</taxon>
        <taxon>Geosmithia</taxon>
    </lineage>
</organism>
<feature type="compositionally biased region" description="Polar residues" evidence="7">
    <location>
        <begin position="116"/>
        <end position="125"/>
    </location>
</feature>
<feature type="compositionally biased region" description="Basic and acidic residues" evidence="7">
    <location>
        <begin position="297"/>
        <end position="307"/>
    </location>
</feature>
<comment type="similarity">
    <text evidence="2">Belongs to the CENP-C/MIF2 family.</text>
</comment>
<feature type="compositionally biased region" description="Acidic residues" evidence="7">
    <location>
        <begin position="231"/>
        <end position="242"/>
    </location>
</feature>
<keyword evidence="4" id="KW-0539">Nucleus</keyword>
<dbReference type="AlphaFoldDB" id="A0A9P5D4J2"/>
<keyword evidence="3" id="KW-0238">DNA-binding</keyword>
<comment type="subcellular location">
    <subcellularLocation>
        <location evidence="1">Nucleus</location>
    </subcellularLocation>
</comment>
<feature type="region of interest" description="Disordered" evidence="7">
    <location>
        <begin position="1"/>
        <end position="423"/>
    </location>
</feature>
<evidence type="ECO:0000256" key="3">
    <source>
        <dbReference type="ARBA" id="ARBA00023125"/>
    </source>
</evidence>
<dbReference type="InterPro" id="IPR014710">
    <property type="entry name" value="RmlC-like_jellyroll"/>
</dbReference>
<dbReference type="OrthoDB" id="1939643at2759"/>
<evidence type="ECO:0000256" key="1">
    <source>
        <dbReference type="ARBA" id="ARBA00004123"/>
    </source>
</evidence>
<dbReference type="FunFam" id="2.60.120.10:FF:000033">
    <property type="entry name" value="Centromere protein C 1"/>
    <property type="match status" value="1"/>
</dbReference>